<name>A0A430ACS9_9ENTE</name>
<protein>
    <submittedName>
        <fullName evidence="1">Uncharacterized protein</fullName>
    </submittedName>
</protein>
<sequence length="67" mass="7647">MNNINAFDPVMVYKVVFEIKGKTLSRCIVTDINESEESVFARLQSTLLDPNFKVIEIITEDYGWSCA</sequence>
<proteinExistence type="predicted"/>
<evidence type="ECO:0000313" key="2">
    <source>
        <dbReference type="Proteomes" id="UP000287101"/>
    </source>
</evidence>
<dbReference type="EMBL" id="NGJY01000001">
    <property type="protein sequence ID" value="RSU05021.1"/>
    <property type="molecule type" value="Genomic_DNA"/>
</dbReference>
<dbReference type="RefSeq" id="WP_126830874.1">
    <property type="nucleotide sequence ID" value="NZ_CBCRYB010000007.1"/>
</dbReference>
<accession>A0A430ACS9</accession>
<reference evidence="1 2" key="1">
    <citation type="submission" date="2017-05" db="EMBL/GenBank/DDBJ databases">
        <title>Vagococcus spp. assemblies.</title>
        <authorList>
            <person name="Gulvik C.A."/>
        </authorList>
    </citation>
    <scope>NUCLEOTIDE SEQUENCE [LARGE SCALE GENOMIC DNA]</scope>
    <source>
        <strain evidence="1 2">CCUG 41755</strain>
    </source>
</reference>
<evidence type="ECO:0000313" key="1">
    <source>
        <dbReference type="EMBL" id="RSU05021.1"/>
    </source>
</evidence>
<gene>
    <name evidence="1" type="ORF">CBF31_03115</name>
</gene>
<comment type="caution">
    <text evidence="1">The sequence shown here is derived from an EMBL/GenBank/DDBJ whole genome shotgun (WGS) entry which is preliminary data.</text>
</comment>
<dbReference type="AlphaFoldDB" id="A0A430ACS9"/>
<organism evidence="1 2">
    <name type="scientific">Vagococcus fessus</name>
    <dbReference type="NCBI Taxonomy" id="120370"/>
    <lineage>
        <taxon>Bacteria</taxon>
        <taxon>Bacillati</taxon>
        <taxon>Bacillota</taxon>
        <taxon>Bacilli</taxon>
        <taxon>Lactobacillales</taxon>
        <taxon>Enterococcaceae</taxon>
        <taxon>Vagococcus</taxon>
    </lineage>
</organism>
<keyword evidence="2" id="KW-1185">Reference proteome</keyword>
<dbReference type="Proteomes" id="UP000287101">
    <property type="component" value="Unassembled WGS sequence"/>
</dbReference>